<accession>A0A2J0Q8B9</accession>
<feature type="transmembrane region" description="Helical" evidence="1">
    <location>
        <begin position="76"/>
        <end position="94"/>
    </location>
</feature>
<dbReference type="AlphaFoldDB" id="A0A2J0Q8B9"/>
<feature type="transmembrane region" description="Helical" evidence="1">
    <location>
        <begin position="34"/>
        <end position="55"/>
    </location>
</feature>
<comment type="caution">
    <text evidence="2">The sequence shown here is derived from an EMBL/GenBank/DDBJ whole genome shotgun (WGS) entry which is preliminary data.</text>
</comment>
<evidence type="ECO:0000256" key="1">
    <source>
        <dbReference type="SAM" id="Phobius"/>
    </source>
</evidence>
<reference evidence="2 3" key="1">
    <citation type="submission" date="2017-09" db="EMBL/GenBank/DDBJ databases">
        <title>Depth-based differentiation of microbial function through sediment-hosted aquifers and enrichment of novel symbionts in the deep terrestrial subsurface.</title>
        <authorList>
            <person name="Probst A.J."/>
            <person name="Ladd B."/>
            <person name="Jarett J.K."/>
            <person name="Geller-Mcgrath D.E."/>
            <person name="Sieber C.M."/>
            <person name="Emerson J.B."/>
            <person name="Anantharaman K."/>
            <person name="Thomas B.C."/>
            <person name="Malmstrom R."/>
            <person name="Stieglmeier M."/>
            <person name="Klingl A."/>
            <person name="Woyke T."/>
            <person name="Ryan C.M."/>
            <person name="Banfield J.F."/>
        </authorList>
    </citation>
    <scope>NUCLEOTIDE SEQUENCE [LARGE SCALE GENOMIC DNA]</scope>
    <source>
        <strain evidence="2">CG10_big_fil_rev_8_21_14_0_10_36_16</strain>
    </source>
</reference>
<protein>
    <submittedName>
        <fullName evidence="2">Uncharacterized protein</fullName>
    </submittedName>
</protein>
<dbReference type="EMBL" id="PCXQ01000002">
    <property type="protein sequence ID" value="PJE51458.1"/>
    <property type="molecule type" value="Genomic_DNA"/>
</dbReference>
<name>A0A2J0Q8B9_9BACT</name>
<evidence type="ECO:0000313" key="2">
    <source>
        <dbReference type="EMBL" id="PJE51458.1"/>
    </source>
</evidence>
<sequence>MLDYLLFKIANAQVEIPSLVGEDEEGIADLIVQIYRFAFLVVGLAVFIQFLRAGFQWLTAAGNSGAISGAKDKMQKAIIGAILLLASWLILNVINPALTQNTFDFFKILNNQNNFQGGGQQQVVVNNNVVILGFVNGFIQGALQSEPNNGLINQAEAQEAVGSFPLSFRVVDSNGNSCTRAYTLDILQGSANSGSSIRQVSYNFRLIDEAHAQNSDCSIVRFTTGFLATGVVNEWYYQEVHAAGGTTPYTFSIVGGSLPKGLEMVSQAQADALIIAGANQTPLPLPPPPPPPLPTNVVGLEIPEIKIPTPTSIPIPTRQIVFASPTPIQEWVYGHNDPIYEPPPECVFNADNCDYLYVDCIDADGNETTIKQKEGGVCRHPFDIRDEGGYVDCLQWFNLPEYEADKAAFCEQQFEGSFQTCGEQYGYDYYHEWLQCLRNLDSLNYDTNLTPDQYGTGGTVYDYQYTGEECLVAGGGCQPFFRCSYSGTQEQAILCGAPASGEYCLPGYTPHDCAQI</sequence>
<keyword evidence="1" id="KW-1133">Transmembrane helix</keyword>
<gene>
    <name evidence="2" type="ORF">COV29_00525</name>
</gene>
<dbReference type="Proteomes" id="UP000228496">
    <property type="component" value="Unassembled WGS sequence"/>
</dbReference>
<keyword evidence="1" id="KW-0472">Membrane</keyword>
<dbReference type="Pfam" id="PF18895">
    <property type="entry name" value="T4SS_pilin"/>
    <property type="match status" value="1"/>
</dbReference>
<evidence type="ECO:0000313" key="3">
    <source>
        <dbReference type="Proteomes" id="UP000228496"/>
    </source>
</evidence>
<proteinExistence type="predicted"/>
<organism evidence="2 3">
    <name type="scientific">Candidatus Yanofskybacteria bacterium CG10_big_fil_rev_8_21_14_0_10_36_16</name>
    <dbReference type="NCBI Taxonomy" id="1975096"/>
    <lineage>
        <taxon>Bacteria</taxon>
        <taxon>Candidatus Yanofskyibacteriota</taxon>
    </lineage>
</organism>
<keyword evidence="1" id="KW-0812">Transmembrane</keyword>
<dbReference type="InterPro" id="IPR043993">
    <property type="entry name" value="T4SS_pilin"/>
</dbReference>